<dbReference type="AlphaFoldDB" id="A0A267HWS1"/>
<dbReference type="Proteomes" id="UP000216797">
    <property type="component" value="Unassembled WGS sequence"/>
</dbReference>
<comment type="caution">
    <text evidence="1">The sequence shown here is derived from an EMBL/GenBank/DDBJ whole genome shotgun (WGS) entry which is preliminary data.</text>
</comment>
<sequence>MNPFFSVFKKTQQFLLLQAYADSIMSEEELMTFLLNETSDERFCLISQKGLYIVTPNVSLDAFTHIFIAPENVHVKIDASTIVLEVPSEIIQIPFKELTDAQNILADITYLWKN</sequence>
<accession>A0A267HWS1</accession>
<dbReference type="EMBL" id="LHUG01000001">
    <property type="protein sequence ID" value="PAB01953.1"/>
    <property type="molecule type" value="Genomic_DNA"/>
</dbReference>
<evidence type="ECO:0000313" key="2">
    <source>
        <dbReference type="Proteomes" id="UP000216797"/>
    </source>
</evidence>
<keyword evidence="2" id="KW-1185">Reference proteome</keyword>
<organism evidence="1 2">
    <name type="scientific">Enterococcus canintestini</name>
    <dbReference type="NCBI Taxonomy" id="317010"/>
    <lineage>
        <taxon>Bacteria</taxon>
        <taxon>Bacillati</taxon>
        <taxon>Bacillota</taxon>
        <taxon>Bacilli</taxon>
        <taxon>Lactobacillales</taxon>
        <taxon>Enterococcaceae</taxon>
        <taxon>Enterococcus</taxon>
    </lineage>
</organism>
<name>A0A267HWS1_9ENTE</name>
<evidence type="ECO:0000313" key="1">
    <source>
        <dbReference type="EMBL" id="PAB01953.1"/>
    </source>
</evidence>
<protein>
    <submittedName>
        <fullName evidence="1">Uncharacterized protein</fullName>
    </submittedName>
</protein>
<gene>
    <name evidence="1" type="ORF">AKL21_00110</name>
</gene>
<proteinExistence type="predicted"/>
<dbReference type="RefSeq" id="WP_095005648.1">
    <property type="nucleotide sequence ID" value="NZ_LHUG01000001.1"/>
</dbReference>
<reference evidence="1 2" key="1">
    <citation type="submission" date="2015-08" db="EMBL/GenBank/DDBJ databases">
        <title>Enterococcus genome sequence.</title>
        <authorList>
            <person name="Acedo J.Z."/>
            <person name="Vederas J.C."/>
        </authorList>
    </citation>
    <scope>NUCLEOTIDE SEQUENCE [LARGE SCALE GENOMIC DNA]</scope>
    <source>
        <strain evidence="1 2">49</strain>
    </source>
</reference>